<name>A0ABQ4J7M0_9ACTN</name>
<evidence type="ECO:0008006" key="4">
    <source>
        <dbReference type="Google" id="ProtNLM"/>
    </source>
</evidence>
<keyword evidence="3" id="KW-1185">Reference proteome</keyword>
<proteinExistence type="predicted"/>
<evidence type="ECO:0000256" key="1">
    <source>
        <dbReference type="SAM" id="SignalP"/>
    </source>
</evidence>
<dbReference type="Gene3D" id="2.60.120.430">
    <property type="entry name" value="Galactose-binding lectin"/>
    <property type="match status" value="1"/>
</dbReference>
<dbReference type="Proteomes" id="UP000653076">
    <property type="component" value="Unassembled WGS sequence"/>
</dbReference>
<gene>
    <name evidence="2" type="ORF">Vqi01_12640</name>
</gene>
<dbReference type="PROSITE" id="PS51318">
    <property type="entry name" value="TAT"/>
    <property type="match status" value="1"/>
</dbReference>
<evidence type="ECO:0000313" key="2">
    <source>
        <dbReference type="EMBL" id="GIJ26102.1"/>
    </source>
</evidence>
<dbReference type="EMBL" id="BOPC01000015">
    <property type="protein sequence ID" value="GIJ26102.1"/>
    <property type="molecule type" value="Genomic_DNA"/>
</dbReference>
<evidence type="ECO:0000313" key="3">
    <source>
        <dbReference type="Proteomes" id="UP000653076"/>
    </source>
</evidence>
<reference evidence="2 3" key="1">
    <citation type="submission" date="2021-01" db="EMBL/GenBank/DDBJ databases">
        <title>Whole genome shotgun sequence of Verrucosispora qiuiae NBRC 106684.</title>
        <authorList>
            <person name="Komaki H."/>
            <person name="Tamura T."/>
        </authorList>
    </citation>
    <scope>NUCLEOTIDE SEQUENCE [LARGE SCALE GENOMIC DNA]</scope>
    <source>
        <strain evidence="2 3">NBRC 106684</strain>
    </source>
</reference>
<keyword evidence="1" id="KW-0732">Signal</keyword>
<comment type="caution">
    <text evidence="2">The sequence shown here is derived from an EMBL/GenBank/DDBJ whole genome shotgun (WGS) entry which is preliminary data.</text>
</comment>
<protein>
    <recommendedName>
        <fullName evidence="4">Secreted protein</fullName>
    </recommendedName>
</protein>
<organism evidence="2 3">
    <name type="scientific">Micromonospora qiuiae</name>
    <dbReference type="NCBI Taxonomy" id="502268"/>
    <lineage>
        <taxon>Bacteria</taxon>
        <taxon>Bacillati</taxon>
        <taxon>Actinomycetota</taxon>
        <taxon>Actinomycetes</taxon>
        <taxon>Micromonosporales</taxon>
        <taxon>Micromonosporaceae</taxon>
        <taxon>Micromonospora</taxon>
    </lineage>
</organism>
<dbReference type="RefSeq" id="WP_204033591.1">
    <property type="nucleotide sequence ID" value="NZ_BOPC01000015.1"/>
</dbReference>
<feature type="chain" id="PRO_5045400719" description="Secreted protein" evidence="1">
    <location>
        <begin position="31"/>
        <end position="196"/>
    </location>
</feature>
<feature type="signal peptide" evidence="1">
    <location>
        <begin position="1"/>
        <end position="30"/>
    </location>
</feature>
<sequence length="196" mass="21524">MTATTSKRRGRSLMKALAAATVALTTSALAVLPASPAAATPAHVNDCLTNLRPKYVDVDPWQARGNYFDVWRAPYGLGDGDGLRITATGTTRIDYWGTNKNVEGDPTLAPAGWPLPGERQYMLMARLTSGYVWHHVRNRYYEPEEWFPVGAHSGCLGIRFIDVPGGITAPKLQFGINDTNVYDNGGGPFVTVRQWW</sequence>
<accession>A0ABQ4J7M0</accession>
<dbReference type="InterPro" id="IPR006311">
    <property type="entry name" value="TAT_signal"/>
</dbReference>